<comment type="caution">
    <text evidence="2">The sequence shown here is derived from an EMBL/GenBank/DDBJ whole genome shotgun (WGS) entry which is preliminary data.</text>
</comment>
<reference evidence="2 3" key="1">
    <citation type="journal article" date="2021" name="Sci. Rep.">
        <title>Chromosome anchoring in Senegalese sole (Solea senegalensis) reveals sex-associated markers and genome rearrangements in flatfish.</title>
        <authorList>
            <person name="Guerrero-Cozar I."/>
            <person name="Gomez-Garrido J."/>
            <person name="Berbel C."/>
            <person name="Martinez-Blanch J.F."/>
            <person name="Alioto T."/>
            <person name="Claros M.G."/>
            <person name="Gagnaire P.A."/>
            <person name="Manchado M."/>
        </authorList>
    </citation>
    <scope>NUCLEOTIDE SEQUENCE [LARGE SCALE GENOMIC DNA]</scope>
    <source>
        <strain evidence="2">Sse05_10M</strain>
    </source>
</reference>
<evidence type="ECO:0000313" key="2">
    <source>
        <dbReference type="EMBL" id="KAG7495063.1"/>
    </source>
</evidence>
<keyword evidence="3" id="KW-1185">Reference proteome</keyword>
<protein>
    <submittedName>
        <fullName evidence="2">Uncharacterized protein</fullName>
    </submittedName>
</protein>
<keyword evidence="1" id="KW-1133">Transmembrane helix</keyword>
<evidence type="ECO:0000313" key="3">
    <source>
        <dbReference type="Proteomes" id="UP000693946"/>
    </source>
</evidence>
<dbReference type="Proteomes" id="UP000693946">
    <property type="component" value="Linkage Group LG4"/>
</dbReference>
<sequence length="49" mass="5810">MKFKLLWTRCLIISWSVFLSWLVFFGGYHGTQAGIRHTKRTHYASVLDH</sequence>
<keyword evidence="1" id="KW-0812">Transmembrane</keyword>
<gene>
    <name evidence="2" type="ORF">JOB18_043340</name>
</gene>
<evidence type="ECO:0000256" key="1">
    <source>
        <dbReference type="SAM" id="Phobius"/>
    </source>
</evidence>
<keyword evidence="1" id="KW-0472">Membrane</keyword>
<dbReference type="EMBL" id="JAGKHQ010000016">
    <property type="protein sequence ID" value="KAG7495063.1"/>
    <property type="molecule type" value="Genomic_DNA"/>
</dbReference>
<accession>A0AAV6QPK2</accession>
<dbReference type="AlphaFoldDB" id="A0AAV6QPK2"/>
<feature type="transmembrane region" description="Helical" evidence="1">
    <location>
        <begin position="6"/>
        <end position="30"/>
    </location>
</feature>
<name>A0AAV6QPK2_SOLSE</name>
<organism evidence="2 3">
    <name type="scientific">Solea senegalensis</name>
    <name type="common">Senegalese sole</name>
    <dbReference type="NCBI Taxonomy" id="28829"/>
    <lineage>
        <taxon>Eukaryota</taxon>
        <taxon>Metazoa</taxon>
        <taxon>Chordata</taxon>
        <taxon>Craniata</taxon>
        <taxon>Vertebrata</taxon>
        <taxon>Euteleostomi</taxon>
        <taxon>Actinopterygii</taxon>
        <taxon>Neopterygii</taxon>
        <taxon>Teleostei</taxon>
        <taxon>Neoteleostei</taxon>
        <taxon>Acanthomorphata</taxon>
        <taxon>Carangaria</taxon>
        <taxon>Pleuronectiformes</taxon>
        <taxon>Pleuronectoidei</taxon>
        <taxon>Soleidae</taxon>
        <taxon>Solea</taxon>
    </lineage>
</organism>
<proteinExistence type="predicted"/>